<dbReference type="PANTHER" id="PTHR10046">
    <property type="entry name" value="ATP DEPENDENT LON PROTEASE FAMILY MEMBER"/>
    <property type="match status" value="1"/>
</dbReference>
<dbReference type="EMBL" id="JALIRP010000001">
    <property type="protein sequence ID" value="MCJ8010554.1"/>
    <property type="molecule type" value="Genomic_DNA"/>
</dbReference>
<keyword evidence="3" id="KW-0812">Transmembrane</keyword>
<feature type="transmembrane region" description="Helical" evidence="3">
    <location>
        <begin position="12"/>
        <end position="29"/>
    </location>
</feature>
<dbReference type="GO" id="GO:0004252">
    <property type="term" value="F:serine-type endopeptidase activity"/>
    <property type="evidence" value="ECO:0007669"/>
    <property type="project" value="UniProtKB-UniRule"/>
</dbReference>
<dbReference type="SUPFAM" id="SSF50156">
    <property type="entry name" value="PDZ domain-like"/>
    <property type="match status" value="1"/>
</dbReference>
<accession>A0A9X1WKH2</accession>
<dbReference type="InterPro" id="IPR020568">
    <property type="entry name" value="Ribosomal_Su5_D2-typ_SF"/>
</dbReference>
<dbReference type="NCBIfam" id="NF041438">
    <property type="entry name" value="SepM_fam_S16"/>
    <property type="match status" value="1"/>
</dbReference>
<dbReference type="InterPro" id="IPR014721">
    <property type="entry name" value="Ribsml_uS5_D2-typ_fold_subgr"/>
</dbReference>
<sequence>MQQSKKREGLRLVLYLFMVVLLVYVTVYMPTPYMIYQPGSADVVKPMLSVQKGDQEEKGTFMMTTVSASYANLVMLVAAAFNPNAEITKKQERLGDKSEDEYAAEQVYLMSDSQSSAMEAAYHEADVPYSIVPQYLFVFSTPEGDEARKNFKPGDKLLEVDGKPVTDNESLIKILNTKKVGDQVTVKLIRGDKTLEEKVNLIEIKDKDTNQTRPGLGVTIATMQKVESKDPGLQVNFENTRVGGPSAGLMFTMEIYNQLTEGDLTKGYQVAGTGTIDKNGNVGPIGGVQHKIVAADRKHAEIFFVPKDNYEEAKAKADKIKTDMKLVPVSTLEDAIHYMDGLQAKS</sequence>
<evidence type="ECO:0000256" key="3">
    <source>
        <dbReference type="SAM" id="Phobius"/>
    </source>
</evidence>
<dbReference type="GO" id="GO:0003723">
    <property type="term" value="F:RNA binding"/>
    <property type="evidence" value="ECO:0007669"/>
    <property type="project" value="UniProtKB-KW"/>
</dbReference>
<dbReference type="GO" id="GO:0005524">
    <property type="term" value="F:ATP binding"/>
    <property type="evidence" value="ECO:0007669"/>
    <property type="project" value="InterPro"/>
</dbReference>
<dbReference type="RefSeq" id="WP_244718976.1">
    <property type="nucleotide sequence ID" value="NZ_JALIRP010000001.1"/>
</dbReference>
<gene>
    <name evidence="5" type="ORF">MUG84_02215</name>
</gene>
<comment type="catalytic activity">
    <reaction evidence="2">
        <text>Hydrolysis of proteins in presence of ATP.</text>
        <dbReference type="EC" id="3.4.21.53"/>
    </reaction>
</comment>
<dbReference type="Gene3D" id="2.30.42.10">
    <property type="match status" value="1"/>
</dbReference>
<keyword evidence="2" id="KW-0720">Serine protease</keyword>
<feature type="domain" description="Lon proteolytic" evidence="4">
    <location>
        <begin position="242"/>
        <end position="342"/>
    </location>
</feature>
<keyword evidence="6" id="KW-1185">Reference proteome</keyword>
<dbReference type="SUPFAM" id="SSF54211">
    <property type="entry name" value="Ribosomal protein S5 domain 2-like"/>
    <property type="match status" value="1"/>
</dbReference>
<proteinExistence type="inferred from homology"/>
<name>A0A9X1WKH2_9BACL</name>
<comment type="caution">
    <text evidence="5">The sequence shown here is derived from an EMBL/GenBank/DDBJ whole genome shotgun (WGS) entry which is preliminary data.</text>
</comment>
<dbReference type="Gene3D" id="3.30.230.10">
    <property type="match status" value="1"/>
</dbReference>
<dbReference type="InterPro" id="IPR001478">
    <property type="entry name" value="PDZ"/>
</dbReference>
<reference evidence="5" key="1">
    <citation type="submission" date="2022-04" db="EMBL/GenBank/DDBJ databases">
        <title>Paenibacillus mangrovi sp. nov., a novel endophytic bacterium isolated from bark of Kandelia candel.</title>
        <authorList>
            <person name="Tuo L."/>
        </authorList>
    </citation>
    <scope>NUCLEOTIDE SEQUENCE</scope>
    <source>
        <strain evidence="5">KQZ6P-2</strain>
    </source>
</reference>
<keyword evidence="2" id="KW-0645">Protease</keyword>
<comment type="similarity">
    <text evidence="2">Belongs to the peptidase S16 family.</text>
</comment>
<dbReference type="GO" id="GO:0004176">
    <property type="term" value="F:ATP-dependent peptidase activity"/>
    <property type="evidence" value="ECO:0007669"/>
    <property type="project" value="UniProtKB-UniRule"/>
</dbReference>
<dbReference type="Pfam" id="PF05362">
    <property type="entry name" value="Lon_C"/>
    <property type="match status" value="1"/>
</dbReference>
<dbReference type="EC" id="3.4.21.53" evidence="2"/>
<dbReference type="PROSITE" id="PS50889">
    <property type="entry name" value="S4"/>
    <property type="match status" value="1"/>
</dbReference>
<feature type="transmembrane region" description="Helical" evidence="3">
    <location>
        <begin position="61"/>
        <end position="81"/>
    </location>
</feature>
<dbReference type="GO" id="GO:0006508">
    <property type="term" value="P:proteolysis"/>
    <property type="evidence" value="ECO:0007669"/>
    <property type="project" value="UniProtKB-KW"/>
</dbReference>
<dbReference type="Pfam" id="PF13180">
    <property type="entry name" value="PDZ_2"/>
    <property type="match status" value="1"/>
</dbReference>
<evidence type="ECO:0000259" key="4">
    <source>
        <dbReference type="PROSITE" id="PS51786"/>
    </source>
</evidence>
<evidence type="ECO:0000313" key="6">
    <source>
        <dbReference type="Proteomes" id="UP001139347"/>
    </source>
</evidence>
<keyword evidence="2" id="KW-0378">Hydrolase</keyword>
<dbReference type="Proteomes" id="UP001139347">
    <property type="component" value="Unassembled WGS sequence"/>
</dbReference>
<keyword evidence="3" id="KW-0472">Membrane</keyword>
<keyword evidence="1" id="KW-0694">RNA-binding</keyword>
<evidence type="ECO:0000256" key="1">
    <source>
        <dbReference type="PROSITE-ProRule" id="PRU00182"/>
    </source>
</evidence>
<feature type="active site" evidence="2">
    <location>
        <position position="291"/>
    </location>
</feature>
<dbReference type="InterPro" id="IPR036034">
    <property type="entry name" value="PDZ_sf"/>
</dbReference>
<dbReference type="AlphaFoldDB" id="A0A9X1WKH2"/>
<dbReference type="InterPro" id="IPR027065">
    <property type="entry name" value="Lon_Prtase"/>
</dbReference>
<evidence type="ECO:0000256" key="2">
    <source>
        <dbReference type="PROSITE-ProRule" id="PRU01122"/>
    </source>
</evidence>
<dbReference type="PROSITE" id="PS51786">
    <property type="entry name" value="LON_PROTEOLYTIC"/>
    <property type="match status" value="1"/>
</dbReference>
<dbReference type="GO" id="GO:0030163">
    <property type="term" value="P:protein catabolic process"/>
    <property type="evidence" value="ECO:0007669"/>
    <property type="project" value="InterPro"/>
</dbReference>
<keyword evidence="3" id="KW-1133">Transmembrane helix</keyword>
<protein>
    <recommendedName>
        <fullName evidence="2">endopeptidase La</fullName>
        <ecNumber evidence="2">3.4.21.53</ecNumber>
    </recommendedName>
</protein>
<organism evidence="5 6">
    <name type="scientific">Paenibacillus mangrovi</name>
    <dbReference type="NCBI Taxonomy" id="2931978"/>
    <lineage>
        <taxon>Bacteria</taxon>
        <taxon>Bacillati</taxon>
        <taxon>Bacillota</taxon>
        <taxon>Bacilli</taxon>
        <taxon>Bacillales</taxon>
        <taxon>Paenibacillaceae</taxon>
        <taxon>Paenibacillus</taxon>
    </lineage>
</organism>
<feature type="active site" evidence="2">
    <location>
        <position position="246"/>
    </location>
</feature>
<evidence type="ECO:0000313" key="5">
    <source>
        <dbReference type="EMBL" id="MCJ8010554.1"/>
    </source>
</evidence>
<dbReference type="InterPro" id="IPR008269">
    <property type="entry name" value="Lon_proteolytic"/>
</dbReference>